<dbReference type="PANTHER" id="PTHR38439:SF3">
    <property type="entry name" value="COPPER-RESISTANT CUPROPROTEIN COPI"/>
    <property type="match status" value="1"/>
</dbReference>
<dbReference type="InterPro" id="IPR006311">
    <property type="entry name" value="TAT_signal"/>
</dbReference>
<dbReference type="InterPro" id="IPR033138">
    <property type="entry name" value="Cu_oxidase_CS"/>
</dbReference>
<dbReference type="EMBL" id="CP141259">
    <property type="protein sequence ID" value="WRL48697.1"/>
    <property type="molecule type" value="Genomic_DNA"/>
</dbReference>
<feature type="domain" description="Blue (type 1) copper" evidence="3">
    <location>
        <begin position="88"/>
        <end position="188"/>
    </location>
</feature>
<dbReference type="SUPFAM" id="SSF49503">
    <property type="entry name" value="Cupredoxins"/>
    <property type="match status" value="1"/>
</dbReference>
<organism evidence="4 5">
    <name type="scientific">Aromatoleum evansii</name>
    <name type="common">Azoarcus evansii</name>
    <dbReference type="NCBI Taxonomy" id="59406"/>
    <lineage>
        <taxon>Bacteria</taxon>
        <taxon>Pseudomonadati</taxon>
        <taxon>Pseudomonadota</taxon>
        <taxon>Betaproteobacteria</taxon>
        <taxon>Rhodocyclales</taxon>
        <taxon>Rhodocyclaceae</taxon>
        <taxon>Aromatoleum</taxon>
    </lineage>
</organism>
<dbReference type="InterPro" id="IPR050845">
    <property type="entry name" value="Cu-binding_ET"/>
</dbReference>
<keyword evidence="5" id="KW-1185">Reference proteome</keyword>
<dbReference type="PROSITE" id="PS00079">
    <property type="entry name" value="MULTICOPPER_OXIDASE1"/>
    <property type="match status" value="1"/>
</dbReference>
<accession>A0ABZ1AW50</accession>
<dbReference type="PROSITE" id="PS51318">
    <property type="entry name" value="TAT"/>
    <property type="match status" value="1"/>
</dbReference>
<dbReference type="Pfam" id="PF00127">
    <property type="entry name" value="Copper-bind"/>
    <property type="match status" value="1"/>
</dbReference>
<dbReference type="Proteomes" id="UP001626593">
    <property type="component" value="Chromosome"/>
</dbReference>
<keyword evidence="1" id="KW-0479">Metal-binding</keyword>
<dbReference type="CDD" id="cd04211">
    <property type="entry name" value="Cupredoxin_like_2"/>
    <property type="match status" value="1"/>
</dbReference>
<protein>
    <submittedName>
        <fullName evidence="4">Cupredoxin family protein</fullName>
    </submittedName>
</protein>
<evidence type="ECO:0000256" key="1">
    <source>
        <dbReference type="ARBA" id="ARBA00022723"/>
    </source>
</evidence>
<evidence type="ECO:0000256" key="2">
    <source>
        <dbReference type="ARBA" id="ARBA00023008"/>
    </source>
</evidence>
<keyword evidence="2" id="KW-0186">Copper</keyword>
<proteinExistence type="predicted"/>
<dbReference type="InterPro" id="IPR000923">
    <property type="entry name" value="BlueCu_1"/>
</dbReference>
<gene>
    <name evidence="4" type="ORF">U5817_11785</name>
</gene>
<dbReference type="Gene3D" id="2.60.40.420">
    <property type="entry name" value="Cupredoxins - blue copper proteins"/>
    <property type="match status" value="1"/>
</dbReference>
<name>A0ABZ1AW50_AROEV</name>
<evidence type="ECO:0000313" key="4">
    <source>
        <dbReference type="EMBL" id="WRL48697.1"/>
    </source>
</evidence>
<dbReference type="PANTHER" id="PTHR38439">
    <property type="entry name" value="AURACYANIN-B"/>
    <property type="match status" value="1"/>
</dbReference>
<evidence type="ECO:0000313" key="5">
    <source>
        <dbReference type="Proteomes" id="UP001626593"/>
    </source>
</evidence>
<evidence type="ECO:0000259" key="3">
    <source>
        <dbReference type="Pfam" id="PF00127"/>
    </source>
</evidence>
<reference evidence="4 5" key="1">
    <citation type="submission" date="2023-12" db="EMBL/GenBank/DDBJ databases">
        <title>A. evansii MAY27, complete genome.</title>
        <authorList>
            <person name="Wang Y."/>
        </authorList>
    </citation>
    <scope>NUCLEOTIDE SEQUENCE [LARGE SCALE GENOMIC DNA]</scope>
    <source>
        <strain evidence="4 5">MAY27</strain>
    </source>
</reference>
<sequence>MLDHCPLLPELYEIFDYDNGEPMRSRRHFLATSLFATGSLFAGRAALAHGEATHSAIRPATVSNEQKDWGVAGDPREASRTVPILITNGMRFSPDRIEVRLGETIRFVHRNVDNVLHEMVIGTKWALHEHAELMTKFPGMEHDAPWMTHVAPGGMSEINWTFNRPGRFEFACLIPGHYQAGMIGTIIVSQA</sequence>
<dbReference type="InterPro" id="IPR008972">
    <property type="entry name" value="Cupredoxin"/>
</dbReference>